<feature type="domain" description="Dienelactone hydrolase" evidence="1">
    <location>
        <begin position="48"/>
        <end position="155"/>
    </location>
</feature>
<dbReference type="AlphaFoldDB" id="A0AAD4H389"/>
<dbReference type="InterPro" id="IPR002925">
    <property type="entry name" value="Dienelactn_hydro"/>
</dbReference>
<evidence type="ECO:0000313" key="3">
    <source>
        <dbReference type="Proteomes" id="UP001194580"/>
    </source>
</evidence>
<comment type="caution">
    <text evidence="2">The sequence shown here is derived from an EMBL/GenBank/DDBJ whole genome shotgun (WGS) entry which is preliminary data.</text>
</comment>
<evidence type="ECO:0000313" key="2">
    <source>
        <dbReference type="EMBL" id="KAG0269230.1"/>
    </source>
</evidence>
<reference evidence="2" key="1">
    <citation type="journal article" date="2020" name="Fungal Divers.">
        <title>Resolving the Mortierellaceae phylogeny through synthesis of multi-gene phylogenetics and phylogenomics.</title>
        <authorList>
            <person name="Vandepol N."/>
            <person name="Liber J."/>
            <person name="Desiro A."/>
            <person name="Na H."/>
            <person name="Kennedy M."/>
            <person name="Barry K."/>
            <person name="Grigoriev I.V."/>
            <person name="Miller A.N."/>
            <person name="O'Donnell K."/>
            <person name="Stajich J.E."/>
            <person name="Bonito G."/>
        </authorList>
    </citation>
    <scope>NUCLEOTIDE SEQUENCE</scope>
    <source>
        <strain evidence="2">NRRL 28262</strain>
    </source>
</reference>
<accession>A0AAD4H389</accession>
<dbReference type="PANTHER" id="PTHR47668">
    <property type="entry name" value="DIENELACTONE HYDROLASE FAMILY PROTEIN (AFU_ORTHOLOGUE AFUA_6G01940)"/>
    <property type="match status" value="1"/>
</dbReference>
<sequence>MEIQIIETCCNTPATKTAWVKKGAFKPLSKQVAGIERRTYRTGVVTSKLGVVALIDIHGFHPTTVQFLDSLAEKGFQVSAIDLFLNGPMPDEYMGDMAKLDDWIRTKAEYTNNHIGELVKISAQDLTADGCESLFIIGHCWGVHLAIRAASEAGQVFLGRGDWIIPEQNEAAAQVLQKMSEFFSTLTQKKGTQPICICIFREQPKP</sequence>
<dbReference type="Proteomes" id="UP001194580">
    <property type="component" value="Unassembled WGS sequence"/>
</dbReference>
<dbReference type="EMBL" id="JAAAIL010001445">
    <property type="protein sequence ID" value="KAG0269230.1"/>
    <property type="molecule type" value="Genomic_DNA"/>
</dbReference>
<dbReference type="Gene3D" id="3.40.50.1820">
    <property type="entry name" value="alpha/beta hydrolase"/>
    <property type="match status" value="1"/>
</dbReference>
<proteinExistence type="predicted"/>
<dbReference type="GO" id="GO:0016787">
    <property type="term" value="F:hydrolase activity"/>
    <property type="evidence" value="ECO:0007669"/>
    <property type="project" value="InterPro"/>
</dbReference>
<dbReference type="InterPro" id="IPR029058">
    <property type="entry name" value="AB_hydrolase_fold"/>
</dbReference>
<dbReference type="Pfam" id="PF01738">
    <property type="entry name" value="DLH"/>
    <property type="match status" value="1"/>
</dbReference>
<dbReference type="PANTHER" id="PTHR47668:SF1">
    <property type="entry name" value="DIENELACTONE HYDROLASE DOMAIN-CONTAINING PROTEIN-RELATED"/>
    <property type="match status" value="1"/>
</dbReference>
<evidence type="ECO:0000259" key="1">
    <source>
        <dbReference type="Pfam" id="PF01738"/>
    </source>
</evidence>
<dbReference type="SUPFAM" id="SSF53474">
    <property type="entry name" value="alpha/beta-Hydrolases"/>
    <property type="match status" value="1"/>
</dbReference>
<name>A0AAD4H389_9FUNG</name>
<organism evidence="2 3">
    <name type="scientific">Linnemannia exigua</name>
    <dbReference type="NCBI Taxonomy" id="604196"/>
    <lineage>
        <taxon>Eukaryota</taxon>
        <taxon>Fungi</taxon>
        <taxon>Fungi incertae sedis</taxon>
        <taxon>Mucoromycota</taxon>
        <taxon>Mortierellomycotina</taxon>
        <taxon>Mortierellomycetes</taxon>
        <taxon>Mortierellales</taxon>
        <taxon>Mortierellaceae</taxon>
        <taxon>Linnemannia</taxon>
    </lineage>
</organism>
<protein>
    <recommendedName>
        <fullName evidence="1">Dienelactone hydrolase domain-containing protein</fullName>
    </recommendedName>
</protein>
<keyword evidence="3" id="KW-1185">Reference proteome</keyword>
<gene>
    <name evidence="2" type="ORF">BGZ95_002149</name>
</gene>